<dbReference type="FunFam" id="3.30.420.10:FF:000003">
    <property type="entry name" value="Oligoribonuclease"/>
    <property type="match status" value="1"/>
</dbReference>
<dbReference type="AlphaFoldDB" id="A0A8B7PEC4"/>
<proteinExistence type="inferred from homology"/>
<evidence type="ECO:0000256" key="5">
    <source>
        <dbReference type="ARBA" id="ARBA00072681"/>
    </source>
</evidence>
<keyword evidence="3" id="KW-0378">Hydrolase</keyword>
<dbReference type="OMA" id="AFFHYRN"/>
<dbReference type="GO" id="GO:0003676">
    <property type="term" value="F:nucleic acid binding"/>
    <property type="evidence" value="ECO:0007669"/>
    <property type="project" value="InterPro"/>
</dbReference>
<keyword evidence="7" id="KW-1185">Reference proteome</keyword>
<dbReference type="InterPro" id="IPR022894">
    <property type="entry name" value="Oligoribonuclease"/>
</dbReference>
<evidence type="ECO:0000256" key="4">
    <source>
        <dbReference type="ARBA" id="ARBA00022839"/>
    </source>
</evidence>
<dbReference type="Gene3D" id="3.30.420.10">
    <property type="entry name" value="Ribonuclease H-like superfamily/Ribonuclease H"/>
    <property type="match status" value="1"/>
</dbReference>
<keyword evidence="2" id="KW-0540">Nuclease</keyword>
<dbReference type="RefSeq" id="XP_018023952.1">
    <property type="nucleotide sequence ID" value="XM_018168463.2"/>
</dbReference>
<dbReference type="SUPFAM" id="SSF53098">
    <property type="entry name" value="Ribonuclease H-like"/>
    <property type="match status" value="1"/>
</dbReference>
<dbReference type="PANTHER" id="PTHR11046">
    <property type="entry name" value="OLIGORIBONUCLEASE, MITOCHONDRIAL"/>
    <property type="match status" value="1"/>
</dbReference>
<name>A0A8B7PEC4_HYAAZ</name>
<comment type="similarity">
    <text evidence="1">Belongs to the oligoribonuclease family.</text>
</comment>
<dbReference type="Pfam" id="PF00929">
    <property type="entry name" value="RNase_T"/>
    <property type="match status" value="1"/>
</dbReference>
<dbReference type="NCBIfam" id="NF003765">
    <property type="entry name" value="PRK05359.1"/>
    <property type="match status" value="1"/>
</dbReference>
<evidence type="ECO:0000256" key="1">
    <source>
        <dbReference type="ARBA" id="ARBA00009921"/>
    </source>
</evidence>
<protein>
    <recommendedName>
        <fullName evidence="5">Probable oligoribonuclease</fullName>
    </recommendedName>
</protein>
<organism evidence="7 8">
    <name type="scientific">Hyalella azteca</name>
    <name type="common">Amphipod</name>
    <dbReference type="NCBI Taxonomy" id="294128"/>
    <lineage>
        <taxon>Eukaryota</taxon>
        <taxon>Metazoa</taxon>
        <taxon>Ecdysozoa</taxon>
        <taxon>Arthropoda</taxon>
        <taxon>Crustacea</taxon>
        <taxon>Multicrustacea</taxon>
        <taxon>Malacostraca</taxon>
        <taxon>Eumalacostraca</taxon>
        <taxon>Peracarida</taxon>
        <taxon>Amphipoda</taxon>
        <taxon>Senticaudata</taxon>
        <taxon>Talitrida</taxon>
        <taxon>Talitroidea</taxon>
        <taxon>Hyalellidae</taxon>
        <taxon>Hyalella</taxon>
    </lineage>
</organism>
<dbReference type="Proteomes" id="UP000694843">
    <property type="component" value="Unplaced"/>
</dbReference>
<dbReference type="PANTHER" id="PTHR11046:SF0">
    <property type="entry name" value="OLIGORIBONUCLEASE, MITOCHONDRIAL"/>
    <property type="match status" value="1"/>
</dbReference>
<evidence type="ECO:0000259" key="6">
    <source>
        <dbReference type="SMART" id="SM00479"/>
    </source>
</evidence>
<dbReference type="CDD" id="cd06135">
    <property type="entry name" value="Orn"/>
    <property type="match status" value="1"/>
</dbReference>
<dbReference type="InterPro" id="IPR013520">
    <property type="entry name" value="Ribonucl_H"/>
</dbReference>
<dbReference type="GeneID" id="108679747"/>
<keyword evidence="4" id="KW-0269">Exonuclease</keyword>
<evidence type="ECO:0000313" key="8">
    <source>
        <dbReference type="RefSeq" id="XP_018023952.1"/>
    </source>
</evidence>
<dbReference type="InterPro" id="IPR036397">
    <property type="entry name" value="RNaseH_sf"/>
</dbReference>
<accession>A0A8B7PEC4</accession>
<dbReference type="KEGG" id="hazt:108679747"/>
<gene>
    <name evidence="8" type="primary">LOC108679747</name>
</gene>
<dbReference type="OrthoDB" id="270189at2759"/>
<evidence type="ECO:0000313" key="7">
    <source>
        <dbReference type="Proteomes" id="UP000694843"/>
    </source>
</evidence>
<reference evidence="8" key="1">
    <citation type="submission" date="2025-08" db="UniProtKB">
        <authorList>
            <consortium name="RefSeq"/>
        </authorList>
    </citation>
    <scope>IDENTIFICATION</scope>
</reference>
<sequence>MSQTSESACKKIKTDERLVWVDLEMTGLDVSKEEIMEAAVLVTDGDLNIVAEGPNLILKVDSSVLDNMGEWCKNQHGESGLTAKCRASDVTLSSAQEQMLEFVKEHTQAGTAPLAGNSVGADKKFLEKYMPEFLAHLHYRVVDVSTVKELCRRWYPEAFSAAPEKAVSHRALEDIRESVKELAYYRSAIFK</sequence>
<evidence type="ECO:0000256" key="2">
    <source>
        <dbReference type="ARBA" id="ARBA00022722"/>
    </source>
</evidence>
<evidence type="ECO:0000256" key="3">
    <source>
        <dbReference type="ARBA" id="ARBA00022801"/>
    </source>
</evidence>
<dbReference type="SMART" id="SM00479">
    <property type="entry name" value="EXOIII"/>
    <property type="match status" value="1"/>
</dbReference>
<dbReference type="GO" id="GO:0000175">
    <property type="term" value="F:3'-5'-RNA exonuclease activity"/>
    <property type="evidence" value="ECO:0007669"/>
    <property type="project" value="InterPro"/>
</dbReference>
<feature type="domain" description="Exonuclease" evidence="6">
    <location>
        <begin position="17"/>
        <end position="191"/>
    </location>
</feature>
<dbReference type="GO" id="GO:0005739">
    <property type="term" value="C:mitochondrion"/>
    <property type="evidence" value="ECO:0007669"/>
    <property type="project" value="TreeGrafter"/>
</dbReference>
<dbReference type="InterPro" id="IPR012337">
    <property type="entry name" value="RNaseH-like_sf"/>
</dbReference>